<proteinExistence type="predicted"/>
<dbReference type="EC" id="3.6.1.55" evidence="5"/>
<evidence type="ECO:0000313" key="6">
    <source>
        <dbReference type="Proteomes" id="UP000431269"/>
    </source>
</evidence>
<dbReference type="InterPro" id="IPR000086">
    <property type="entry name" value="NUDIX_hydrolase_dom"/>
</dbReference>
<dbReference type="Proteomes" id="UP000431269">
    <property type="component" value="Chromosome"/>
</dbReference>
<feature type="domain" description="Nudix hydrolase" evidence="4">
    <location>
        <begin position="33"/>
        <end position="160"/>
    </location>
</feature>
<dbReference type="PRINTS" id="PR00502">
    <property type="entry name" value="NUDIXFAMILY"/>
</dbReference>
<sequence>MSPFCAQCGVPQPPADQGESFRCSSCGNIHNNGPQLLTLVAVYAEDKLLMIRRGVDPYRGKWAPPGGYVEKGESVEAAGSREVFEETGLLIEPSNLLTHGVISITALNQVHICLMAMLEKATPLRAGAPEALDAQWFSADAYPHDEVWDPFLSISVAAVYHPCRTQRLPLLQQTDNARRVVFTDVGFSHPWEKI</sequence>
<dbReference type="KEGG" id="tsv:DSM104635_00570"/>
<accession>A0A6I6MM14</accession>
<dbReference type="InterPro" id="IPR015797">
    <property type="entry name" value="NUDIX_hydrolase-like_dom_sf"/>
</dbReference>
<dbReference type="Pfam" id="PF00293">
    <property type="entry name" value="NUDIX"/>
    <property type="match status" value="1"/>
</dbReference>
<name>A0A6I6MM14_9CAUL</name>
<dbReference type="PANTHER" id="PTHR43222">
    <property type="entry name" value="NUDIX HYDROLASE 23"/>
    <property type="match status" value="1"/>
</dbReference>
<dbReference type="Gene3D" id="3.90.79.10">
    <property type="entry name" value="Nucleoside Triphosphate Pyrophosphohydrolase"/>
    <property type="match status" value="1"/>
</dbReference>
<evidence type="ECO:0000256" key="1">
    <source>
        <dbReference type="ARBA" id="ARBA00001946"/>
    </source>
</evidence>
<dbReference type="AlphaFoldDB" id="A0A6I6MM14"/>
<evidence type="ECO:0000313" key="5">
    <source>
        <dbReference type="EMBL" id="QGZ93757.1"/>
    </source>
</evidence>
<dbReference type="PROSITE" id="PS51462">
    <property type="entry name" value="NUDIX"/>
    <property type="match status" value="1"/>
</dbReference>
<dbReference type="EMBL" id="CP047045">
    <property type="protein sequence ID" value="QGZ93757.1"/>
    <property type="molecule type" value="Genomic_DNA"/>
</dbReference>
<keyword evidence="6" id="KW-1185">Reference proteome</keyword>
<organism evidence="5 6">
    <name type="scientific">Terricaulis silvestris</name>
    <dbReference type="NCBI Taxonomy" id="2686094"/>
    <lineage>
        <taxon>Bacteria</taxon>
        <taxon>Pseudomonadati</taxon>
        <taxon>Pseudomonadota</taxon>
        <taxon>Alphaproteobacteria</taxon>
        <taxon>Caulobacterales</taxon>
        <taxon>Caulobacteraceae</taxon>
        <taxon>Terricaulis</taxon>
    </lineage>
</organism>
<dbReference type="PANTHER" id="PTHR43222:SF2">
    <property type="entry name" value="NUDIX HYDROLASE 23, CHLOROPLASTIC"/>
    <property type="match status" value="1"/>
</dbReference>
<dbReference type="InterPro" id="IPR020476">
    <property type="entry name" value="Nudix_hydrolase"/>
</dbReference>
<evidence type="ECO:0000256" key="2">
    <source>
        <dbReference type="ARBA" id="ARBA00022801"/>
    </source>
</evidence>
<evidence type="ECO:0000259" key="4">
    <source>
        <dbReference type="PROSITE" id="PS51462"/>
    </source>
</evidence>
<gene>
    <name evidence="5" type="primary">mutX</name>
    <name evidence="5" type="ORF">DSM104635_00570</name>
</gene>
<reference evidence="6" key="1">
    <citation type="submission" date="2019-12" db="EMBL/GenBank/DDBJ databases">
        <title>Complete genome of Terracaulis silvestris 0127_4.</title>
        <authorList>
            <person name="Vieira S."/>
            <person name="Riedel T."/>
            <person name="Sproer C."/>
            <person name="Pascual J."/>
            <person name="Boedeker C."/>
            <person name="Overmann J."/>
        </authorList>
    </citation>
    <scope>NUCLEOTIDE SEQUENCE [LARGE SCALE GENOMIC DNA]</scope>
    <source>
        <strain evidence="6">0127_4</strain>
    </source>
</reference>
<dbReference type="SUPFAM" id="SSF55811">
    <property type="entry name" value="Nudix"/>
    <property type="match status" value="1"/>
</dbReference>
<keyword evidence="3" id="KW-0460">Magnesium</keyword>
<comment type="cofactor">
    <cofactor evidence="1">
        <name>Mg(2+)</name>
        <dbReference type="ChEBI" id="CHEBI:18420"/>
    </cofactor>
</comment>
<keyword evidence="2 5" id="KW-0378">Hydrolase</keyword>
<protein>
    <submittedName>
        <fullName evidence="5">8-oxo-dGTP diphosphatase</fullName>
        <ecNumber evidence="5">3.6.1.55</ecNumber>
    </submittedName>
</protein>
<dbReference type="GO" id="GO:0035539">
    <property type="term" value="F:8-oxo-7,8-dihydrodeoxyguanosine triphosphate pyrophosphatase activity"/>
    <property type="evidence" value="ECO:0007669"/>
    <property type="project" value="UniProtKB-EC"/>
</dbReference>
<evidence type="ECO:0000256" key="3">
    <source>
        <dbReference type="ARBA" id="ARBA00022842"/>
    </source>
</evidence>